<organism evidence="10 11">
    <name type="scientific">Legionella londiniensis</name>
    <dbReference type="NCBI Taxonomy" id="45068"/>
    <lineage>
        <taxon>Bacteria</taxon>
        <taxon>Pseudomonadati</taxon>
        <taxon>Pseudomonadota</taxon>
        <taxon>Gammaproteobacteria</taxon>
        <taxon>Legionellales</taxon>
        <taxon>Legionellaceae</taxon>
        <taxon>Legionella</taxon>
    </lineage>
</organism>
<dbReference type="InterPro" id="IPR038379">
    <property type="entry name" value="SecE_sf"/>
</dbReference>
<feature type="transmembrane region" description="Helical" evidence="9">
    <location>
        <begin position="40"/>
        <end position="58"/>
    </location>
</feature>
<proteinExistence type="inferred from homology"/>
<dbReference type="GO" id="GO:0065002">
    <property type="term" value="P:intracellular protein transmembrane transport"/>
    <property type="evidence" value="ECO:0007669"/>
    <property type="project" value="UniProtKB-UniRule"/>
</dbReference>
<name>A0A0W0VR57_9GAMM</name>
<keyword evidence="2 9" id="KW-0813">Transport</keyword>
<gene>
    <name evidence="9 10" type="primary">secE</name>
    <name evidence="10" type="ORF">Llon_0519</name>
</gene>
<keyword evidence="6 9" id="KW-1133">Transmembrane helix</keyword>
<protein>
    <recommendedName>
        <fullName evidence="9">Protein translocase subunit SecE</fullName>
    </recommendedName>
</protein>
<dbReference type="PANTHER" id="PTHR33910">
    <property type="entry name" value="PROTEIN TRANSLOCASE SUBUNIT SECE"/>
    <property type="match status" value="1"/>
</dbReference>
<dbReference type="OrthoDB" id="9806365at2"/>
<keyword evidence="4 9" id="KW-0812">Transmembrane</keyword>
<feature type="transmembrane region" description="Helical" evidence="9">
    <location>
        <begin position="12"/>
        <end position="34"/>
    </location>
</feature>
<dbReference type="PANTHER" id="PTHR33910:SF1">
    <property type="entry name" value="PROTEIN TRANSLOCASE SUBUNIT SECE"/>
    <property type="match status" value="1"/>
</dbReference>
<dbReference type="PATRIC" id="fig|45068.5.peg.563"/>
<dbReference type="NCBIfam" id="TIGR00964">
    <property type="entry name" value="secE_bact"/>
    <property type="match status" value="1"/>
</dbReference>
<dbReference type="PRINTS" id="PR01650">
    <property type="entry name" value="SECETRNLCASE"/>
</dbReference>
<dbReference type="GO" id="GO:0006605">
    <property type="term" value="P:protein targeting"/>
    <property type="evidence" value="ECO:0007669"/>
    <property type="project" value="UniProtKB-UniRule"/>
</dbReference>
<accession>A0A0W0VR57</accession>
<evidence type="ECO:0000256" key="3">
    <source>
        <dbReference type="ARBA" id="ARBA00022475"/>
    </source>
</evidence>
<dbReference type="GO" id="GO:0043952">
    <property type="term" value="P:protein transport by the Sec complex"/>
    <property type="evidence" value="ECO:0007669"/>
    <property type="project" value="UniProtKB-UniRule"/>
</dbReference>
<dbReference type="EMBL" id="LNYK01000008">
    <property type="protein sequence ID" value="KTD22511.1"/>
    <property type="molecule type" value="Genomic_DNA"/>
</dbReference>
<dbReference type="InterPro" id="IPR005807">
    <property type="entry name" value="SecE_bac"/>
</dbReference>
<reference evidence="10 11" key="1">
    <citation type="submission" date="2015-11" db="EMBL/GenBank/DDBJ databases">
        <title>Genomic analysis of 38 Legionella species identifies large and diverse effector repertoires.</title>
        <authorList>
            <person name="Burstein D."/>
            <person name="Amaro F."/>
            <person name="Zusman T."/>
            <person name="Lifshitz Z."/>
            <person name="Cohen O."/>
            <person name="Gilbert J.A."/>
            <person name="Pupko T."/>
            <person name="Shuman H.A."/>
            <person name="Segal G."/>
        </authorList>
    </citation>
    <scope>NUCLEOTIDE SEQUENCE [LARGE SCALE GENOMIC DNA]</scope>
    <source>
        <strain evidence="10 11">ATCC 49505</strain>
    </source>
</reference>
<evidence type="ECO:0000256" key="8">
    <source>
        <dbReference type="ARBA" id="ARBA00023136"/>
    </source>
</evidence>
<dbReference type="HAMAP" id="MF_00422">
    <property type="entry name" value="SecE"/>
    <property type="match status" value="1"/>
</dbReference>
<evidence type="ECO:0000256" key="7">
    <source>
        <dbReference type="ARBA" id="ARBA00023010"/>
    </source>
</evidence>
<dbReference type="GO" id="GO:0005886">
    <property type="term" value="C:plasma membrane"/>
    <property type="evidence" value="ECO:0007669"/>
    <property type="project" value="UniProtKB-UniRule"/>
</dbReference>
<comment type="function">
    <text evidence="9">Essential subunit of the Sec protein translocation channel SecYEG. Clamps together the 2 halves of SecY. May contact the channel plug during translocation.</text>
</comment>
<keyword evidence="5 9" id="KW-0653">Protein transport</keyword>
<dbReference type="Proteomes" id="UP000054997">
    <property type="component" value="Unassembled WGS sequence"/>
</dbReference>
<dbReference type="Pfam" id="PF00584">
    <property type="entry name" value="SecE"/>
    <property type="match status" value="1"/>
</dbReference>
<evidence type="ECO:0000256" key="5">
    <source>
        <dbReference type="ARBA" id="ARBA00022927"/>
    </source>
</evidence>
<dbReference type="STRING" id="45068.Llon_0519"/>
<evidence type="ECO:0000256" key="6">
    <source>
        <dbReference type="ARBA" id="ARBA00022989"/>
    </source>
</evidence>
<evidence type="ECO:0000256" key="9">
    <source>
        <dbReference type="HAMAP-Rule" id="MF_00422"/>
    </source>
</evidence>
<evidence type="ECO:0000256" key="4">
    <source>
        <dbReference type="ARBA" id="ARBA00022692"/>
    </source>
</evidence>
<feature type="transmembrane region" description="Helical" evidence="9">
    <location>
        <begin position="93"/>
        <end position="116"/>
    </location>
</feature>
<dbReference type="RefSeq" id="WP_058528540.1">
    <property type="nucleotide sequence ID" value="NZ_CAAAHZ010000018.1"/>
</dbReference>
<keyword evidence="7 9" id="KW-0811">Translocation</keyword>
<evidence type="ECO:0000313" key="10">
    <source>
        <dbReference type="EMBL" id="KTD22511.1"/>
    </source>
</evidence>
<dbReference type="InterPro" id="IPR001901">
    <property type="entry name" value="Translocase_SecE/Sec61-g"/>
</dbReference>
<comment type="subunit">
    <text evidence="9">Component of the Sec protein translocase complex. Heterotrimer consisting of SecY, SecE and SecG subunits. The heterotrimers can form oligomers, although 1 heterotrimer is thought to be able to translocate proteins. Interacts with the ribosome. Interacts with SecDF, and other proteins may be involved. Interacts with SecA.</text>
</comment>
<dbReference type="AlphaFoldDB" id="A0A0W0VR57"/>
<dbReference type="Gene3D" id="1.20.5.1030">
    <property type="entry name" value="Preprotein translocase secy subunit"/>
    <property type="match status" value="1"/>
</dbReference>
<evidence type="ECO:0000256" key="2">
    <source>
        <dbReference type="ARBA" id="ARBA00022448"/>
    </source>
</evidence>
<comment type="caution">
    <text evidence="9">Lacks conserved residue(s) required for the propagation of feature annotation.</text>
</comment>
<keyword evidence="8 9" id="KW-0472">Membrane</keyword>
<evidence type="ECO:0000313" key="11">
    <source>
        <dbReference type="Proteomes" id="UP000054997"/>
    </source>
</evidence>
<keyword evidence="3 9" id="KW-1003">Cell membrane</keyword>
<keyword evidence="11" id="KW-1185">Reference proteome</keyword>
<dbReference type="GO" id="GO:0008320">
    <property type="term" value="F:protein transmembrane transporter activity"/>
    <property type="evidence" value="ECO:0007669"/>
    <property type="project" value="UniProtKB-UniRule"/>
</dbReference>
<comment type="subcellular location">
    <subcellularLocation>
        <location evidence="1">Membrane</location>
    </subcellularLocation>
</comment>
<sequence>MKETSKSKIKPLDYVAWLGIALMTCAAFFGTYYFNFSTPIRAIIWVSWLVLFFVLGFFTSQGKKVFSFAKEAKIEIQKVVWPTRPETVQTTGIVMIMVTVTGFILWGVDAAMMWAIGKITHLG</sequence>
<comment type="similarity">
    <text evidence="9">Belongs to the SecE/SEC61-gamma family.</text>
</comment>
<evidence type="ECO:0000256" key="1">
    <source>
        <dbReference type="ARBA" id="ARBA00004370"/>
    </source>
</evidence>
<comment type="caution">
    <text evidence="10">The sequence shown here is derived from an EMBL/GenBank/DDBJ whole genome shotgun (WGS) entry which is preliminary data.</text>
</comment>
<dbReference type="GO" id="GO:0009306">
    <property type="term" value="P:protein secretion"/>
    <property type="evidence" value="ECO:0007669"/>
    <property type="project" value="UniProtKB-UniRule"/>
</dbReference>